<feature type="coiled-coil region" evidence="1">
    <location>
        <begin position="164"/>
        <end position="191"/>
    </location>
</feature>
<dbReference type="AlphaFoldDB" id="A0A0M0JBZ3"/>
<accession>A0A0M0JBZ3</accession>
<reference evidence="3" key="1">
    <citation type="journal article" date="2015" name="PLoS Genet.">
        <title>Genome Sequence and Transcriptome Analyses of Chrysochromulina tobin: Metabolic Tools for Enhanced Algal Fitness in the Prominent Order Prymnesiales (Haptophyceae).</title>
        <authorList>
            <person name="Hovde B.T."/>
            <person name="Deodato C.R."/>
            <person name="Hunsperger H.M."/>
            <person name="Ryken S.A."/>
            <person name="Yost W."/>
            <person name="Jha R.K."/>
            <person name="Patterson J."/>
            <person name="Monnat R.J. Jr."/>
            <person name="Barlow S.B."/>
            <person name="Starkenburg S.R."/>
            <person name="Cattolico R.A."/>
        </authorList>
    </citation>
    <scope>NUCLEOTIDE SEQUENCE</scope>
    <source>
        <strain evidence="3">CCMP291</strain>
    </source>
</reference>
<keyword evidence="3" id="KW-1185">Reference proteome</keyword>
<organism evidence="2 3">
    <name type="scientific">Chrysochromulina tobinii</name>
    <dbReference type="NCBI Taxonomy" id="1460289"/>
    <lineage>
        <taxon>Eukaryota</taxon>
        <taxon>Haptista</taxon>
        <taxon>Haptophyta</taxon>
        <taxon>Prymnesiophyceae</taxon>
        <taxon>Prymnesiales</taxon>
        <taxon>Chrysochromulinaceae</taxon>
        <taxon>Chrysochromulina</taxon>
    </lineage>
</organism>
<evidence type="ECO:0000313" key="3">
    <source>
        <dbReference type="Proteomes" id="UP000037460"/>
    </source>
</evidence>
<evidence type="ECO:0000313" key="2">
    <source>
        <dbReference type="EMBL" id="KOO24106.1"/>
    </source>
</evidence>
<comment type="caution">
    <text evidence="2">The sequence shown here is derived from an EMBL/GenBank/DDBJ whole genome shotgun (WGS) entry which is preliminary data.</text>
</comment>
<keyword evidence="1" id="KW-0175">Coiled coil</keyword>
<evidence type="ECO:0000256" key="1">
    <source>
        <dbReference type="SAM" id="Coils"/>
    </source>
</evidence>
<dbReference type="EMBL" id="JWZX01003125">
    <property type="protein sequence ID" value="KOO24106.1"/>
    <property type="molecule type" value="Genomic_DNA"/>
</dbReference>
<protein>
    <submittedName>
        <fullName evidence="2">Uncharacterized protein</fullName>
    </submittedName>
</protein>
<gene>
    <name evidence="2" type="ORF">Ctob_001632</name>
</gene>
<proteinExistence type="predicted"/>
<dbReference type="Proteomes" id="UP000037460">
    <property type="component" value="Unassembled WGS sequence"/>
</dbReference>
<name>A0A0M0JBZ3_9EUKA</name>
<sequence length="619" mass="65404">MLVPAARPAVARVAQGQLPVVQGQLPVAQGQQQPQVVYQQQPNVVVVGGGYGYGPYGGGYGYDSGGLALGVGAGLVGGMMLGSALDGGFDGGYGFDGGFDGAYGVQHSLQLEQKLEVLQRQVHGGARGMPSAWRRASEVERKLNAARETGAAARVQVAMLRGESKRKGQRIAQLQALIDDLEKDNRALRARLSAEGQGSIEKPLPGFAATAVDTCLNAAVRASERLLAAGLGDIRRPDEQVALHAIREEHTAGADAKLRFTADDLAEPTFALAEYWFVADPINGLKSAGLVEWPPFHSRRAAVPVPSEPYHPTTLSAATARTIPRKGKTWAQLSPAVQEVNARLAELGHAPLSSAERIAARLFTGPMGVKYDALLKHATHPSADNMRRCDELCAGNGYRVTLALLHSTLSRLALLGPTGALGCVVERSAALAVADVAALAIDALVHRAGEKTADAPWRRDGEAPGRGSAGGGFDLPIDAIMHLAETATSIHIRIAGDESESVTLKPGVVWPLQQLRRGLPFDKTLHGVDVTPAIARVTWHGPPACVERLWNKGVDRHRESETLRQGRLYLGCGNPNGLHLVAGQHCDFSSGGQQTGGSAVEVWLGEPPEPLLDEGPTGY</sequence>